<organism evidence="1 2">
    <name type="scientific">Bugula neritina</name>
    <name type="common">Brown bryozoan</name>
    <name type="synonym">Sertularia neritina</name>
    <dbReference type="NCBI Taxonomy" id="10212"/>
    <lineage>
        <taxon>Eukaryota</taxon>
        <taxon>Metazoa</taxon>
        <taxon>Spiralia</taxon>
        <taxon>Lophotrochozoa</taxon>
        <taxon>Bryozoa</taxon>
        <taxon>Gymnolaemata</taxon>
        <taxon>Cheilostomatida</taxon>
        <taxon>Flustrina</taxon>
        <taxon>Buguloidea</taxon>
        <taxon>Bugulidae</taxon>
        <taxon>Bugula</taxon>
    </lineage>
</organism>
<evidence type="ECO:0000313" key="1">
    <source>
        <dbReference type="EMBL" id="KAF6032027.1"/>
    </source>
</evidence>
<dbReference type="AlphaFoldDB" id="A0A7J7K1E5"/>
<proteinExistence type="predicted"/>
<dbReference type="OrthoDB" id="341421at2759"/>
<accession>A0A7J7K1E5</accession>
<gene>
    <name evidence="1" type="ORF">EB796_009668</name>
</gene>
<sequence length="68" mass="7178">MPTPSRLAGGAGDAASLKVSYNILPAGLTNLGLKIGDTVDGFIVHCENTDAIYIHLTKDKDEIDTIHV</sequence>
<dbReference type="EMBL" id="VXIV02001541">
    <property type="protein sequence ID" value="KAF6032027.1"/>
    <property type="molecule type" value="Genomic_DNA"/>
</dbReference>
<name>A0A7J7K1E5_BUGNE</name>
<dbReference type="Proteomes" id="UP000593567">
    <property type="component" value="Unassembled WGS sequence"/>
</dbReference>
<keyword evidence="2" id="KW-1185">Reference proteome</keyword>
<evidence type="ECO:0000313" key="2">
    <source>
        <dbReference type="Proteomes" id="UP000593567"/>
    </source>
</evidence>
<reference evidence="1" key="1">
    <citation type="submission" date="2020-06" db="EMBL/GenBank/DDBJ databases">
        <title>Draft genome of Bugula neritina, a colonial animal packing powerful symbionts and potential medicines.</title>
        <authorList>
            <person name="Rayko M."/>
        </authorList>
    </citation>
    <scope>NUCLEOTIDE SEQUENCE [LARGE SCALE GENOMIC DNA]</scope>
    <source>
        <strain evidence="1">Kwan_BN1</strain>
    </source>
</reference>
<comment type="caution">
    <text evidence="1">The sequence shown here is derived from an EMBL/GenBank/DDBJ whole genome shotgun (WGS) entry which is preliminary data.</text>
</comment>
<protein>
    <submittedName>
        <fullName evidence="1">Uncharacterized protein</fullName>
    </submittedName>
</protein>